<feature type="region of interest" description="Disordered" evidence="1">
    <location>
        <begin position="138"/>
        <end position="176"/>
    </location>
</feature>
<dbReference type="AlphaFoldDB" id="G7Y755"/>
<evidence type="ECO:0000313" key="2">
    <source>
        <dbReference type="EMBL" id="GAA48790.1"/>
    </source>
</evidence>
<name>G7Y755_CLOSI</name>
<gene>
    <name evidence="2" type="ORF">CLF_102037</name>
</gene>
<evidence type="ECO:0000256" key="1">
    <source>
        <dbReference type="SAM" id="MobiDB-lite"/>
    </source>
</evidence>
<reference key="2">
    <citation type="submission" date="2011-10" db="EMBL/GenBank/DDBJ databases">
        <title>The genome and transcriptome sequence of Clonorchis sinensis provide insights into the carcinogenic liver fluke.</title>
        <authorList>
            <person name="Wang X."/>
            <person name="Huang Y."/>
            <person name="Chen W."/>
            <person name="Liu H."/>
            <person name="Guo L."/>
            <person name="Chen Y."/>
            <person name="Luo F."/>
            <person name="Zhou W."/>
            <person name="Sun J."/>
            <person name="Mao Q."/>
            <person name="Liang P."/>
            <person name="Zhou C."/>
            <person name="Tian Y."/>
            <person name="Men J."/>
            <person name="Lv X."/>
            <person name="Huang L."/>
            <person name="Zhou J."/>
            <person name="Hu Y."/>
            <person name="Li R."/>
            <person name="Zhang F."/>
            <person name="Lei H."/>
            <person name="Li X."/>
            <person name="Hu X."/>
            <person name="Liang C."/>
            <person name="Xu J."/>
            <person name="Wu Z."/>
            <person name="Yu X."/>
        </authorList>
    </citation>
    <scope>NUCLEOTIDE SEQUENCE</scope>
    <source>
        <strain>Henan</strain>
    </source>
</reference>
<protein>
    <submittedName>
        <fullName evidence="2">Uncharacterized protein</fullName>
    </submittedName>
</protein>
<sequence>MRIFRVPNLSRRLAILTHSGNVRILYMQLKTGEYAIQFVNRMLYASNMTELTVPSLSPYYRRRCSWIRRVSPLQRAKDTDILVAAGDMNAQVLDNQRVRIVSGTRWRGRIRNLEDGDLVMQQKLCTVASTLWPITTNEHHQSPKGFEPTTSRLADKNYTVRSRTTAQQSRTDPLNPALMMSPRLVMKRLQSNCQARRTDQQSISAPELPIFHNIAEN</sequence>
<proteinExistence type="predicted"/>
<reference evidence="2" key="1">
    <citation type="journal article" date="2011" name="Genome Biol.">
        <title>The draft genome of the carcinogenic human liver fluke Clonorchis sinensis.</title>
        <authorList>
            <person name="Wang X."/>
            <person name="Chen W."/>
            <person name="Huang Y."/>
            <person name="Sun J."/>
            <person name="Men J."/>
            <person name="Liu H."/>
            <person name="Luo F."/>
            <person name="Guo L."/>
            <person name="Lv X."/>
            <person name="Deng C."/>
            <person name="Zhou C."/>
            <person name="Fan Y."/>
            <person name="Li X."/>
            <person name="Huang L."/>
            <person name="Hu Y."/>
            <person name="Liang C."/>
            <person name="Hu X."/>
            <person name="Xu J."/>
            <person name="Yu X."/>
        </authorList>
    </citation>
    <scope>NUCLEOTIDE SEQUENCE [LARGE SCALE GENOMIC DNA]</scope>
    <source>
        <strain evidence="2">Henan</strain>
    </source>
</reference>
<feature type="compositionally biased region" description="Polar residues" evidence="1">
    <location>
        <begin position="159"/>
        <end position="172"/>
    </location>
</feature>
<dbReference type="Proteomes" id="UP000008909">
    <property type="component" value="Unassembled WGS sequence"/>
</dbReference>
<keyword evidence="3" id="KW-1185">Reference proteome</keyword>
<accession>G7Y755</accession>
<organism evidence="2 3">
    <name type="scientific">Clonorchis sinensis</name>
    <name type="common">Chinese liver fluke</name>
    <dbReference type="NCBI Taxonomy" id="79923"/>
    <lineage>
        <taxon>Eukaryota</taxon>
        <taxon>Metazoa</taxon>
        <taxon>Spiralia</taxon>
        <taxon>Lophotrochozoa</taxon>
        <taxon>Platyhelminthes</taxon>
        <taxon>Trematoda</taxon>
        <taxon>Digenea</taxon>
        <taxon>Opisthorchiida</taxon>
        <taxon>Opisthorchiata</taxon>
        <taxon>Opisthorchiidae</taxon>
        <taxon>Clonorchis</taxon>
    </lineage>
</organism>
<dbReference type="EMBL" id="DF142910">
    <property type="protein sequence ID" value="GAA48790.1"/>
    <property type="molecule type" value="Genomic_DNA"/>
</dbReference>
<evidence type="ECO:0000313" key="3">
    <source>
        <dbReference type="Proteomes" id="UP000008909"/>
    </source>
</evidence>